<accession>Q1N5Y0</accession>
<feature type="region of interest" description="Disordered" evidence="1">
    <location>
        <begin position="913"/>
        <end position="934"/>
    </location>
</feature>
<reference evidence="2 3" key="1">
    <citation type="submission" date="2006-03" db="EMBL/GenBank/DDBJ databases">
        <authorList>
            <person name="Pinhassi J."/>
            <person name="Pedros-Alio C."/>
            <person name="Ferriera S."/>
            <person name="Johnson J."/>
            <person name="Kravitz S."/>
            <person name="Halpern A."/>
            <person name="Remington K."/>
            <person name="Beeson K."/>
            <person name="Tran B."/>
            <person name="Rogers Y.-H."/>
            <person name="Friedman R."/>
            <person name="Venter J.C."/>
        </authorList>
    </citation>
    <scope>NUCLEOTIDE SEQUENCE [LARGE SCALE GENOMIC DNA]</scope>
    <source>
        <strain evidence="2 3">RED65</strain>
    </source>
</reference>
<comment type="caution">
    <text evidence="2">The sequence shown here is derived from an EMBL/GenBank/DDBJ whole genome shotgun (WGS) entry which is preliminary data.</text>
</comment>
<dbReference type="Gene3D" id="2.160.20.110">
    <property type="match status" value="3"/>
</dbReference>
<proteinExistence type="predicted"/>
<dbReference type="STRING" id="207949.RED65_10479"/>
<gene>
    <name evidence="2" type="ORF">RED65_10479</name>
</gene>
<dbReference type="Proteomes" id="UP000004263">
    <property type="component" value="Unassembled WGS sequence"/>
</dbReference>
<protein>
    <submittedName>
        <fullName evidence="2">GluG</fullName>
    </submittedName>
</protein>
<name>Q1N5Y0_9GAMM</name>
<feature type="region of interest" description="Disordered" evidence="1">
    <location>
        <begin position="1290"/>
        <end position="1317"/>
    </location>
</feature>
<dbReference type="PROSITE" id="PS00018">
    <property type="entry name" value="EF_HAND_1"/>
    <property type="match status" value="1"/>
</dbReference>
<evidence type="ECO:0000256" key="1">
    <source>
        <dbReference type="SAM" id="MobiDB-lite"/>
    </source>
</evidence>
<feature type="region of interest" description="Disordered" evidence="1">
    <location>
        <begin position="369"/>
        <end position="396"/>
    </location>
</feature>
<dbReference type="InterPro" id="IPR018247">
    <property type="entry name" value="EF_Hand_1_Ca_BS"/>
</dbReference>
<dbReference type="HOGENOM" id="CLU_259173_0_0_6"/>
<sequence>MAEGQRTDYDLDNDGLIEINDLDDLNAIRFGMRTKTLYGSNSGCPRPSNSSPKGGCIGYELTTDLDFDTNKDGTLNEKDRFWNTNRKNIGEGWKPIGRYIPNKTDRAFELIFEGNGHVIHNLYINRPSQHYIGLFGHIDNAKIRNIGFGGPLMSVTGGEKTGSLAGSAHNSQITNSFNTGSVFGTRRNTGGLIGRAISSSISNTFNTGAIEGNGNTGGLIGSLKFSDITDSFNTGVIKHRNSNPNGLVGYIKDSQISRSYTTGNITGKRSLQPGSYEINGFIPTSLVHLKCVTQKDKHLVYSACNSAEESINETENNSDKNTQSLNMHMFKGWLYSDDGGSNIWAFGTAIQLPGLRLNGKVYRDSDGDGTLDEVDQWPTNRAASIDQDNDGQPDYWSHGCNEECVAKSNLTLDRSLSSDAGDDKDLDGLPDSWHPDCDAQCQASSNIKLDPYPNDSDNDGINNLLDTDDNNDGVIDADSDSDGLIEIHSLAQLDAIRHQPNGVGRRLSIGATLDDSGCPIFNDFDATRRRCIGYELNTNLDFDTNQDGLMNELDTFWNPNQKGIGQGWRPIKEFTAVFEGNGHLIKNLFIHRPDSSDNGLFSTLKQSKIRNLGMSGPLMSVTGYRQNGSLAGYAYNSVFKNVFNTGKITSEKGIAGGLIGRIRASKIHNSFSTGPVTGSEKSVGGLIGSAINSEILNSLSTGFVGGTSDSGGLLGFDRKNNTISNSYWAIDSSGKNVPEEGAVETGYTGVSLALLRCATHTSSSDSDNQKNTNCPSVKNKTASLPLYNEWHLANYNGQPLWNFGNASQLPALIINGNMYRDADGDGSLDADDAWPYQRFSSLDKDKDNSPDRWSTNCDESCIKESGHHIDQFPNNSAISKDMDLDGLADEWTASCDHNCQAASNVTLDKYINDSDNDGLTNDKDTDDNNDGITDVDTNSNGLIEINSLAQLNAIRYQLDGHGLRMSSNAKLNTSGCPIIFNRERIERQCRGYELIEDLDFDTNLDGVIDQQDDYWNANITGKGWIPIGRRGDITTAFKGIFEGNHHVIKNLYIDRPDQYFIGLFGLTKNAEIRNVGLTGHLMSVTGNDKTGGLVGLSFATQFKNNFNTGFIFGTGSSTGGLLGFGQSSHISDSYNSGHIQSLDINAGGIAGTLLSGSLTNSFNTGSIQSNYSNAGGLIGSISESQIDHCLNVGFVKDSYGTGGLFGREYGSTIINGCYWLKDKHQPAQNQKTDKHHTAVSLTDLKCATNGKNSSQSHSCAGIKQDLNGLQAMLGELNFWSLDKIPSSIPKAWKAPEKPEGETKNQAPNEKVDGNTLNKQLMEILISPKM</sequence>
<dbReference type="EMBL" id="AAQH01000001">
    <property type="protein sequence ID" value="EAT13812.1"/>
    <property type="molecule type" value="Genomic_DNA"/>
</dbReference>
<evidence type="ECO:0000313" key="3">
    <source>
        <dbReference type="Proteomes" id="UP000004263"/>
    </source>
</evidence>
<feature type="compositionally biased region" description="Basic and acidic residues" evidence="1">
    <location>
        <begin position="1293"/>
        <end position="1302"/>
    </location>
</feature>
<evidence type="ECO:0000313" key="2">
    <source>
        <dbReference type="EMBL" id="EAT13812.1"/>
    </source>
</evidence>
<organism evidence="2 3">
    <name type="scientific">Bermanella marisrubri</name>
    <dbReference type="NCBI Taxonomy" id="207949"/>
    <lineage>
        <taxon>Bacteria</taxon>
        <taxon>Pseudomonadati</taxon>
        <taxon>Pseudomonadota</taxon>
        <taxon>Gammaproteobacteria</taxon>
        <taxon>Oceanospirillales</taxon>
        <taxon>Oceanospirillaceae</taxon>
        <taxon>Bermanella</taxon>
    </lineage>
</organism>
<dbReference type="RefSeq" id="WP_007017233.1">
    <property type="nucleotide sequence ID" value="NZ_CH724113.1"/>
</dbReference>
<keyword evidence="3" id="KW-1185">Reference proteome</keyword>